<dbReference type="Proteomes" id="UP000469215">
    <property type="component" value="Unassembled WGS sequence"/>
</dbReference>
<feature type="transmembrane region" description="Helical" evidence="6">
    <location>
        <begin position="40"/>
        <end position="57"/>
    </location>
</feature>
<evidence type="ECO:0000313" key="8">
    <source>
        <dbReference type="Proteomes" id="UP000469215"/>
    </source>
</evidence>
<dbReference type="EMBL" id="WWEQ01000022">
    <property type="protein sequence ID" value="MYM19700.1"/>
    <property type="molecule type" value="Genomic_DNA"/>
</dbReference>
<gene>
    <name evidence="7" type="ORF">GSY69_06880</name>
</gene>
<evidence type="ECO:0000256" key="5">
    <source>
        <dbReference type="ARBA" id="ARBA00023136"/>
    </source>
</evidence>
<feature type="transmembrane region" description="Helical" evidence="6">
    <location>
        <begin position="218"/>
        <end position="236"/>
    </location>
</feature>
<accession>A0A6N9H6M7</accession>
<feature type="transmembrane region" description="Helical" evidence="6">
    <location>
        <begin position="137"/>
        <end position="159"/>
    </location>
</feature>
<dbReference type="AlphaFoldDB" id="A0A6N9H6M7"/>
<keyword evidence="2" id="KW-0813">Transport</keyword>
<keyword evidence="8" id="KW-1185">Reference proteome</keyword>
<evidence type="ECO:0000313" key="7">
    <source>
        <dbReference type="EMBL" id="MYM19700.1"/>
    </source>
</evidence>
<protein>
    <submittedName>
        <fullName evidence="7">Inorganic phosphate transporter</fullName>
    </submittedName>
</protein>
<dbReference type="RefSeq" id="WP_160953131.1">
    <property type="nucleotide sequence ID" value="NZ_WWEQ01000022.1"/>
</dbReference>
<feature type="transmembrane region" description="Helical" evidence="6">
    <location>
        <begin position="304"/>
        <end position="333"/>
    </location>
</feature>
<dbReference type="PANTHER" id="PTHR11101">
    <property type="entry name" value="PHOSPHATE TRANSPORTER"/>
    <property type="match status" value="1"/>
</dbReference>
<organism evidence="7 8">
    <name type="scientific">Brevibacterium rongguiense</name>
    <dbReference type="NCBI Taxonomy" id="2695267"/>
    <lineage>
        <taxon>Bacteria</taxon>
        <taxon>Bacillati</taxon>
        <taxon>Actinomycetota</taxon>
        <taxon>Actinomycetes</taxon>
        <taxon>Micrococcales</taxon>
        <taxon>Brevibacteriaceae</taxon>
        <taxon>Brevibacterium</taxon>
    </lineage>
</organism>
<reference evidence="7 8" key="1">
    <citation type="submission" date="2020-01" db="EMBL/GenBank/DDBJ databases">
        <authorList>
            <person name="Deng T."/>
        </authorList>
    </citation>
    <scope>NUCLEOTIDE SEQUENCE [LARGE SCALE GENOMIC DNA]</scope>
    <source>
        <strain evidence="7 8">5221</strain>
    </source>
</reference>
<sequence length="335" mass="34695">MEAAFAVALALGVAFAFINGFHDTGVAVGNALATRALTRRAAFALAAVFNFAGALIGQGIVDRLVMRLLDAPHADASILLIIIAALAGGGLVNLGTYFLGLPIASTHCLVGGMIGAGFVFGITRAQSLFVDANLPRLLFGPLAAFLLALLVTLVVLPLLRAQAPKPLFRFMRQSDSVLVAALSFAHGAQDSQKIGAVLAVALAAATGRPQTMFADNRSWWIILVVALALALGTYTSGTRVAYTMSSRLVSMDPPRAVIADGVSTVLMYIAAFALRVPLAMSFIVAASNLGTQVGRRRGAVQPRVLAAVAGAWLLGLPASALCAAIIAWPLLVLAR</sequence>
<keyword evidence="3 6" id="KW-0812">Transmembrane</keyword>
<feature type="transmembrane region" description="Helical" evidence="6">
    <location>
        <begin position="104"/>
        <end position="125"/>
    </location>
</feature>
<comment type="subcellular location">
    <subcellularLocation>
        <location evidence="1">Membrane</location>
        <topology evidence="1">Multi-pass membrane protein</topology>
    </subcellularLocation>
</comment>
<evidence type="ECO:0000256" key="4">
    <source>
        <dbReference type="ARBA" id="ARBA00022989"/>
    </source>
</evidence>
<evidence type="ECO:0000256" key="3">
    <source>
        <dbReference type="ARBA" id="ARBA00022692"/>
    </source>
</evidence>
<comment type="caution">
    <text evidence="7">The sequence shown here is derived from an EMBL/GenBank/DDBJ whole genome shotgun (WGS) entry which is preliminary data.</text>
</comment>
<dbReference type="GO" id="GO:0035435">
    <property type="term" value="P:phosphate ion transmembrane transport"/>
    <property type="evidence" value="ECO:0007669"/>
    <property type="project" value="TreeGrafter"/>
</dbReference>
<dbReference type="Pfam" id="PF01384">
    <property type="entry name" value="PHO4"/>
    <property type="match status" value="2"/>
</dbReference>
<keyword evidence="4 6" id="KW-1133">Transmembrane helix</keyword>
<dbReference type="PANTHER" id="PTHR11101:SF80">
    <property type="entry name" value="PHOSPHATE TRANSPORTER"/>
    <property type="match status" value="1"/>
</dbReference>
<proteinExistence type="predicted"/>
<dbReference type="InterPro" id="IPR001204">
    <property type="entry name" value="Phos_transporter"/>
</dbReference>
<evidence type="ECO:0000256" key="1">
    <source>
        <dbReference type="ARBA" id="ARBA00004141"/>
    </source>
</evidence>
<name>A0A6N9H6M7_9MICO</name>
<feature type="transmembrane region" description="Helical" evidence="6">
    <location>
        <begin position="78"/>
        <end position="98"/>
    </location>
</feature>
<feature type="transmembrane region" description="Helical" evidence="6">
    <location>
        <begin position="257"/>
        <end position="284"/>
    </location>
</feature>
<dbReference type="GO" id="GO:0005315">
    <property type="term" value="F:phosphate transmembrane transporter activity"/>
    <property type="evidence" value="ECO:0007669"/>
    <property type="project" value="InterPro"/>
</dbReference>
<keyword evidence="5 6" id="KW-0472">Membrane</keyword>
<evidence type="ECO:0000256" key="2">
    <source>
        <dbReference type="ARBA" id="ARBA00022448"/>
    </source>
</evidence>
<dbReference type="GO" id="GO:0016020">
    <property type="term" value="C:membrane"/>
    <property type="evidence" value="ECO:0007669"/>
    <property type="project" value="UniProtKB-SubCell"/>
</dbReference>
<evidence type="ECO:0000256" key="6">
    <source>
        <dbReference type="SAM" id="Phobius"/>
    </source>
</evidence>